<proteinExistence type="predicted"/>
<gene>
    <name evidence="3" type="ORF">M9Y10_027138</name>
    <name evidence="2" type="ORF">M9Y10_032349</name>
</gene>
<accession>A0ABR2GJY7</accession>
<feature type="region of interest" description="Disordered" evidence="1">
    <location>
        <begin position="1"/>
        <end position="28"/>
    </location>
</feature>
<dbReference type="Proteomes" id="UP001470230">
    <property type="component" value="Unassembled WGS sequence"/>
</dbReference>
<name>A0ABR2GJY7_9EUKA</name>
<evidence type="ECO:0000313" key="3">
    <source>
        <dbReference type="EMBL" id="KAK8841519.1"/>
    </source>
</evidence>
<feature type="compositionally biased region" description="Polar residues" evidence="1">
    <location>
        <begin position="13"/>
        <end position="28"/>
    </location>
</feature>
<protein>
    <recommendedName>
        <fullName evidence="5">HD/PDEase domain-containing protein</fullName>
    </recommendedName>
</protein>
<evidence type="ECO:0000313" key="4">
    <source>
        <dbReference type="Proteomes" id="UP001470230"/>
    </source>
</evidence>
<sequence>MSTEQFQEEKNAAETSVTTDKPQDNPDSTIIISLTQSDIDVLGQICELACKNYFFKPLPGYTGMKVFWEGKEQFFHSLKQDTQLQILLTAHASNFSPNYIRSQKNSSKEKYKDFINRFIGFNEGQLLSNHGIAHAIRTAIISQISCESYANNFNEYQNLDSRTLFCAMSASLLHDIGRCFGGDMYDVFGSLSAEIASKILNEVGGFSNDEIAWIKEAIDVGRLSEDDIENFSAEDGDILDKRQLIACLMGDADSYEFERFKDETRCDINFTSVKRLNLSTKDGLCPDEILNDLTKVARNLSDKIHEPQIGKKKEDYAQVLKDELMKLNRLK</sequence>
<organism evidence="2 4">
    <name type="scientific">Tritrichomonas musculus</name>
    <dbReference type="NCBI Taxonomy" id="1915356"/>
    <lineage>
        <taxon>Eukaryota</taxon>
        <taxon>Metamonada</taxon>
        <taxon>Parabasalia</taxon>
        <taxon>Tritrichomonadida</taxon>
        <taxon>Tritrichomonadidae</taxon>
        <taxon>Tritrichomonas</taxon>
    </lineage>
</organism>
<dbReference type="CDD" id="cd00077">
    <property type="entry name" value="HDc"/>
    <property type="match status" value="1"/>
</dbReference>
<dbReference type="EMBL" id="JAPFFF010000458">
    <property type="protein sequence ID" value="KAK8834238.1"/>
    <property type="molecule type" value="Genomic_DNA"/>
</dbReference>
<evidence type="ECO:0008006" key="5">
    <source>
        <dbReference type="Google" id="ProtNLM"/>
    </source>
</evidence>
<dbReference type="InterPro" id="IPR003607">
    <property type="entry name" value="HD/PDEase_dom"/>
</dbReference>
<dbReference type="SUPFAM" id="SSF109604">
    <property type="entry name" value="HD-domain/PDEase-like"/>
    <property type="match status" value="1"/>
</dbReference>
<dbReference type="EMBL" id="JAPFFF010000041">
    <property type="protein sequence ID" value="KAK8841519.1"/>
    <property type="molecule type" value="Genomic_DNA"/>
</dbReference>
<evidence type="ECO:0000256" key="1">
    <source>
        <dbReference type="SAM" id="MobiDB-lite"/>
    </source>
</evidence>
<comment type="caution">
    <text evidence="2">The sequence shown here is derived from an EMBL/GenBank/DDBJ whole genome shotgun (WGS) entry which is preliminary data.</text>
</comment>
<reference evidence="2 4" key="1">
    <citation type="submission" date="2024-04" db="EMBL/GenBank/DDBJ databases">
        <title>Tritrichomonas musculus Genome.</title>
        <authorList>
            <person name="Alves-Ferreira E."/>
            <person name="Grigg M."/>
            <person name="Lorenzi H."/>
            <person name="Galac M."/>
        </authorList>
    </citation>
    <scope>NUCLEOTIDE SEQUENCE [LARGE SCALE GENOMIC DNA]</scope>
    <source>
        <strain evidence="2 4">EAF2021</strain>
    </source>
</reference>
<keyword evidence="4" id="KW-1185">Reference proteome</keyword>
<dbReference type="Gene3D" id="1.10.3210.10">
    <property type="entry name" value="Hypothetical protein af1432"/>
    <property type="match status" value="1"/>
</dbReference>
<evidence type="ECO:0000313" key="2">
    <source>
        <dbReference type="EMBL" id="KAK8834238.1"/>
    </source>
</evidence>